<dbReference type="RefSeq" id="WP_348389126.1">
    <property type="nucleotide sequence ID" value="NZ_CP134146.1"/>
</dbReference>
<keyword evidence="2" id="KW-1185">Reference proteome</keyword>
<reference evidence="2" key="1">
    <citation type="submission" date="2023-09" db="EMBL/GenBank/DDBJ databases">
        <authorList>
            <person name="Zhang C."/>
        </authorList>
    </citation>
    <scope>NUCLEOTIDE SEQUENCE [LARGE SCALE GENOMIC DNA]</scope>
    <source>
        <strain evidence="2">SQ345</strain>
    </source>
</reference>
<protein>
    <recommendedName>
        <fullName evidence="3">Sel1 repeat family protein</fullName>
    </recommendedName>
</protein>
<evidence type="ECO:0000313" key="2">
    <source>
        <dbReference type="Proteomes" id="UP001248581"/>
    </source>
</evidence>
<name>A0ABY9TN57_9GAMM</name>
<proteinExistence type="predicted"/>
<evidence type="ECO:0000313" key="1">
    <source>
        <dbReference type="EMBL" id="WNC69984.1"/>
    </source>
</evidence>
<evidence type="ECO:0008006" key="3">
    <source>
        <dbReference type="Google" id="ProtNLM"/>
    </source>
</evidence>
<sequence>MHRLIHIIILSLCLTTSSFSLNSYLTERLSTGKYNQSQLQLALAIGNTSAKYIAFSERTPGSLPWLNLAKSLGRQDPEIAWQLALYYQQKSYSRETFYWQNHAFQLGAESAIIERAKQLSTTNEQYQQAKELLQAIDNEESYILQTRLAVKFSDFIHLQSLLPKLTSFNETKLLNELLAYQVLPSFSSEKAPFVKTVSASCRNNIQFFASNLTDLNRLDALIDKVKSNDFFNQQFCFNTPKYIALETLQCSHRHGDRINCDVELLIQQGLSNDVKYIGLMAPEGVANVNNGVLYIDQLDTHSVLEHELLHLIGFIDEYPLHKLNSACEQQGALAKNVVNFKRSIYSSDQAARAKVLPLLPWKDLIKPTTPISYKTAEGYRLGTPNEFSNDVGLFNSNTCKNYLAAGGDNQSFKPINKVSQLQYFEEPLPIVYQQLARLAGEQFNMPSYHYNIGKKYNQKDDVVQANYWFEKADRVEAAVKMNTLPFTKPKRVN</sequence>
<dbReference type="Proteomes" id="UP001248581">
    <property type="component" value="Chromosome"/>
</dbReference>
<gene>
    <name evidence="1" type="ORF">RI845_07555</name>
</gene>
<dbReference type="EMBL" id="CP134146">
    <property type="protein sequence ID" value="WNC69984.1"/>
    <property type="molecule type" value="Genomic_DNA"/>
</dbReference>
<accession>A0ABY9TN57</accession>
<organism evidence="1 2">
    <name type="scientific">Thalassotalea nanhaiensis</name>
    <dbReference type="NCBI Taxonomy" id="3065648"/>
    <lineage>
        <taxon>Bacteria</taxon>
        <taxon>Pseudomonadati</taxon>
        <taxon>Pseudomonadota</taxon>
        <taxon>Gammaproteobacteria</taxon>
        <taxon>Alteromonadales</taxon>
        <taxon>Colwelliaceae</taxon>
        <taxon>Thalassotalea</taxon>
    </lineage>
</organism>